<feature type="region of interest" description="Disordered" evidence="2">
    <location>
        <begin position="1192"/>
        <end position="1226"/>
    </location>
</feature>
<dbReference type="PROSITE" id="PS50200">
    <property type="entry name" value="RA"/>
    <property type="match status" value="1"/>
</dbReference>
<feature type="region of interest" description="Disordered" evidence="2">
    <location>
        <begin position="1273"/>
        <end position="1296"/>
    </location>
</feature>
<gene>
    <name evidence="5 6" type="primary">LOC106052309</name>
</gene>
<evidence type="ECO:0000256" key="2">
    <source>
        <dbReference type="SAM" id="MobiDB-lite"/>
    </source>
</evidence>
<feature type="compositionally biased region" description="Basic and acidic residues" evidence="2">
    <location>
        <begin position="554"/>
        <end position="578"/>
    </location>
</feature>
<feature type="region of interest" description="Disordered" evidence="2">
    <location>
        <begin position="997"/>
        <end position="1054"/>
    </location>
</feature>
<evidence type="ECO:0000313" key="4">
    <source>
        <dbReference type="Proteomes" id="UP001165740"/>
    </source>
</evidence>
<feature type="compositionally biased region" description="Polar residues" evidence="2">
    <location>
        <begin position="1274"/>
        <end position="1296"/>
    </location>
</feature>
<feature type="region of interest" description="Disordered" evidence="2">
    <location>
        <begin position="936"/>
        <end position="956"/>
    </location>
</feature>
<keyword evidence="1" id="KW-0175">Coiled coil</keyword>
<feature type="compositionally biased region" description="Polar residues" evidence="2">
    <location>
        <begin position="997"/>
        <end position="1011"/>
    </location>
</feature>
<feature type="compositionally biased region" description="Basic and acidic residues" evidence="2">
    <location>
        <begin position="740"/>
        <end position="752"/>
    </location>
</feature>
<dbReference type="OrthoDB" id="10034447at2759"/>
<dbReference type="CDD" id="cd16123">
    <property type="entry name" value="RA_RASSF7_like"/>
    <property type="match status" value="1"/>
</dbReference>
<accession>A0A9W3BLS7</accession>
<feature type="region of interest" description="Disordered" evidence="2">
    <location>
        <begin position="537"/>
        <end position="637"/>
    </location>
</feature>
<feature type="compositionally biased region" description="Low complexity" evidence="2">
    <location>
        <begin position="1207"/>
        <end position="1220"/>
    </location>
</feature>
<evidence type="ECO:0000313" key="5">
    <source>
        <dbReference type="RefSeq" id="XP_055900378.1"/>
    </source>
</evidence>
<dbReference type="GO" id="GO:0007165">
    <property type="term" value="P:signal transduction"/>
    <property type="evidence" value="ECO:0007669"/>
    <property type="project" value="InterPro"/>
</dbReference>
<feature type="coiled-coil region" evidence="1">
    <location>
        <begin position="231"/>
        <end position="268"/>
    </location>
</feature>
<dbReference type="InterPro" id="IPR033593">
    <property type="entry name" value="N-RASSF"/>
</dbReference>
<keyword evidence="4" id="KW-1185">Reference proteome</keyword>
<feature type="region of interest" description="Disordered" evidence="2">
    <location>
        <begin position="662"/>
        <end position="780"/>
    </location>
</feature>
<dbReference type="RefSeq" id="XP_055900379.1">
    <property type="nucleotide sequence ID" value="XM_056044404.1"/>
</dbReference>
<dbReference type="Gene3D" id="3.10.20.90">
    <property type="entry name" value="Phosphatidylinositol 3-kinase Catalytic Subunit, Chain A, domain 1"/>
    <property type="match status" value="1"/>
</dbReference>
<feature type="compositionally biased region" description="Polar residues" evidence="2">
    <location>
        <begin position="474"/>
        <end position="523"/>
    </location>
</feature>
<dbReference type="PANTHER" id="PTHR15286">
    <property type="entry name" value="RAS-ASSOCIATING DOMAIN CONTAINING PROTEIN"/>
    <property type="match status" value="1"/>
</dbReference>
<dbReference type="InterPro" id="IPR000159">
    <property type="entry name" value="RA_dom"/>
</dbReference>
<feature type="compositionally biased region" description="Basic and acidic residues" evidence="2">
    <location>
        <begin position="936"/>
        <end position="947"/>
    </location>
</feature>
<feature type="region of interest" description="Disordered" evidence="2">
    <location>
        <begin position="462"/>
        <end position="523"/>
    </location>
</feature>
<feature type="domain" description="Ras-associating" evidence="3">
    <location>
        <begin position="24"/>
        <end position="110"/>
    </location>
</feature>
<protein>
    <submittedName>
        <fullName evidence="5 6">Uncharacterized protein LOC106052309</fullName>
    </submittedName>
</protein>
<evidence type="ECO:0000259" key="3">
    <source>
        <dbReference type="PROSITE" id="PS50200"/>
    </source>
</evidence>
<evidence type="ECO:0000256" key="1">
    <source>
        <dbReference type="SAM" id="Coils"/>
    </source>
</evidence>
<dbReference type="InterPro" id="IPR029071">
    <property type="entry name" value="Ubiquitin-like_domsf"/>
</dbReference>
<proteinExistence type="predicted"/>
<feature type="compositionally biased region" description="Polar residues" evidence="2">
    <location>
        <begin position="807"/>
        <end position="832"/>
    </location>
</feature>
<feature type="compositionally biased region" description="Basic and acidic residues" evidence="2">
    <location>
        <begin position="596"/>
        <end position="637"/>
    </location>
</feature>
<feature type="compositionally biased region" description="Basic and acidic residues" evidence="2">
    <location>
        <begin position="679"/>
        <end position="695"/>
    </location>
</feature>
<feature type="compositionally biased region" description="Polar residues" evidence="2">
    <location>
        <begin position="537"/>
        <end position="553"/>
    </location>
</feature>
<feature type="compositionally biased region" description="Polar residues" evidence="2">
    <location>
        <begin position="716"/>
        <end position="738"/>
    </location>
</feature>
<organism evidence="4 5">
    <name type="scientific">Biomphalaria glabrata</name>
    <name type="common">Bloodfluke planorb</name>
    <name type="synonym">Freshwater snail</name>
    <dbReference type="NCBI Taxonomy" id="6526"/>
    <lineage>
        <taxon>Eukaryota</taxon>
        <taxon>Metazoa</taxon>
        <taxon>Spiralia</taxon>
        <taxon>Lophotrochozoa</taxon>
        <taxon>Mollusca</taxon>
        <taxon>Gastropoda</taxon>
        <taxon>Heterobranchia</taxon>
        <taxon>Euthyneura</taxon>
        <taxon>Panpulmonata</taxon>
        <taxon>Hygrophila</taxon>
        <taxon>Lymnaeoidea</taxon>
        <taxon>Planorbidae</taxon>
        <taxon>Biomphalaria</taxon>
    </lineage>
</organism>
<dbReference type="GeneID" id="106052309"/>
<dbReference type="Proteomes" id="UP001165740">
    <property type="component" value="Chromosome 10"/>
</dbReference>
<dbReference type="RefSeq" id="XP_055900378.1">
    <property type="nucleotide sequence ID" value="XM_056044403.1"/>
</dbReference>
<dbReference type="PANTHER" id="PTHR15286:SF1">
    <property type="entry name" value="FI07216P"/>
    <property type="match status" value="1"/>
</dbReference>
<feature type="region of interest" description="Disordered" evidence="2">
    <location>
        <begin position="803"/>
        <end position="842"/>
    </location>
</feature>
<dbReference type="SUPFAM" id="SSF54236">
    <property type="entry name" value="Ubiquitin-like"/>
    <property type="match status" value="1"/>
</dbReference>
<feature type="compositionally biased region" description="Basic and acidic residues" evidence="2">
    <location>
        <begin position="1016"/>
        <end position="1038"/>
    </location>
</feature>
<evidence type="ECO:0000313" key="6">
    <source>
        <dbReference type="RefSeq" id="XP_055900379.1"/>
    </source>
</evidence>
<name>A0A9W3BLS7_BIOGL</name>
<sequence>MEDNPHQYDIPIWFNGTQNWMTGLTKRTTCDDLIYALLYSNALHETDATESYAIFEKWREVERPLSSRTKVRKVWSAWGEEQPNVQLSMRSLEDYFLPGESSLYLRSRRRGKKPSRHKVRHTTQCRCHNKRGCVECSRLKSLEQLVKLVVNQERKIQEISDRIYDTDVLIGRHESRIHHHRVQQNGQDYVQDSYLNSRSSESSSSLDRLSFTSLDLKDIGEVFPESTYHELEEISRLCNDLTHVERRLEEERAKIEKLEPEVDELSQKMGLAAEKEGETNLELEDTRTEMIRAVTLHVTNEYNERELDRKMDVCLHQLAKKMELYRELNNDQVFLPDASTDPRSAETLEEDVFLPRVHDSTFTSQHSSTDEHQNTHTVLTTMSEKKDLGRSATVWGTSDPSVENLYKYPLTQSPLTPTQEVSHELKLPYQKKSVTFAGDNDVETQLLESSRITLANHNLSSRSLSSSALPPNHFHSTPSQLASHQSTRNPTNPTYVSPNQNSPSHFSPNQNSPSHFSPNQSLQKPFQSFSNAQIQFSPNQNLPTQNSSGIKNDSSLERTIDCVKGGRDTVDNGRDYLDSRWTSSSEHRRTSIQTRDGLKIRSRSADRSSEHQRARSRELSPERMNGKRDSTYMDTQRDSNIHIVNQYGLELAKLPGHFKHNINGGVRSEHSRFNKTHTPKTERVKENGAHEREVTPNKGENSQPQLRTAPDLPSRQPRNNSTQSRNICAQGEQSSLGVSDTHDTVGGRERQGEQLLQPNNANNRILTNMDSGSRGDNIPQTQRSLLRGLRDSSIAVHNKGHLFGQGISDSQRPSQNNGQSALQANVNKSSGQRPELTTRAVDSKVACDPTLRSVPLHHGQVQVSSRTNASLSDIKQIVDHSTRHQSVDGNALVNPINNPNEMFPHKHSHVLPGNQALARASQNSSALINMDAAKRTDHNHSGHDHSSGRASESPHAFPSHYYLPRTNQNMSGSWMHEVDVHEINTWTGRSFAISAPKSATASDDESISPTSYGHFPETREQKEARRPSVDSLGERNLDHPVSSPGHYRLTESDSSSRGALYHIVTSKLNKSAAESSQNFTREDSRIYTQNGFHPNSPSYDITKGHNVFDKDNSLGKLQTIYPPSDEVHLSQSKAGSVQHNGFQNFKHIQDKGNNPSFHNVAKTDSSYLTLFNGTSGRDVLHAARQAPLVNSRLESGSSLKQNHHRPSPTSHQSSTASSPHLPVTSSTLTVNLKDIPANHQKTTRVMSARNYGNTSARVLADRVLGRTKFEDINDSNSDTGLSSMHSDETANLETLV</sequence>
<feature type="compositionally biased region" description="Polar residues" evidence="2">
    <location>
        <begin position="754"/>
        <end position="771"/>
    </location>
</feature>
<reference evidence="5 6" key="1">
    <citation type="submission" date="2025-04" db="UniProtKB">
        <authorList>
            <consortium name="RefSeq"/>
        </authorList>
    </citation>
    <scope>IDENTIFICATION</scope>
</reference>